<sequence>MVDVICEPFMESISKESIPAIMFGTGKGSGAGMMIFILGLLGMTICLVFGRILKKYKYKDLV</sequence>
<protein>
    <submittedName>
        <fullName evidence="2">Uncharacterized protein</fullName>
    </submittedName>
</protein>
<evidence type="ECO:0000256" key="1">
    <source>
        <dbReference type="SAM" id="Phobius"/>
    </source>
</evidence>
<keyword evidence="1" id="KW-1133">Transmembrane helix</keyword>
<dbReference type="RefSeq" id="WP_015359585.1">
    <property type="nucleotide sequence ID" value="NZ_CP014672.1"/>
</dbReference>
<evidence type="ECO:0000313" key="3">
    <source>
        <dbReference type="Proteomes" id="UP000092971"/>
    </source>
</evidence>
<keyword evidence="1" id="KW-0812">Transmembrane</keyword>
<organism evidence="2 3">
    <name type="scientific">Thermoclostridium stercorarium subsp. thermolacticum DSM 2910</name>
    <dbReference type="NCBI Taxonomy" id="1121336"/>
    <lineage>
        <taxon>Bacteria</taxon>
        <taxon>Bacillati</taxon>
        <taxon>Bacillota</taxon>
        <taxon>Clostridia</taxon>
        <taxon>Eubacteriales</taxon>
        <taxon>Oscillospiraceae</taxon>
        <taxon>Thermoclostridium</taxon>
    </lineage>
</organism>
<dbReference type="EMBL" id="CP014672">
    <property type="protein sequence ID" value="ANW99203.1"/>
    <property type="molecule type" value="Genomic_DNA"/>
</dbReference>
<proteinExistence type="predicted"/>
<dbReference type="OrthoDB" id="9763297at2"/>
<evidence type="ECO:0000313" key="2">
    <source>
        <dbReference type="EMBL" id="ANW99203.1"/>
    </source>
</evidence>
<name>A0A1B1YEN5_THEST</name>
<feature type="transmembrane region" description="Helical" evidence="1">
    <location>
        <begin position="31"/>
        <end position="53"/>
    </location>
</feature>
<dbReference type="AlphaFoldDB" id="A0A1B1YEN5"/>
<dbReference type="Proteomes" id="UP000092971">
    <property type="component" value="Chromosome"/>
</dbReference>
<gene>
    <name evidence="2" type="ORF">CSTERTH_09280</name>
</gene>
<accession>A0A1B1YEN5</accession>
<reference evidence="2 3" key="1">
    <citation type="submission" date="2016-02" db="EMBL/GenBank/DDBJ databases">
        <title>Comparison of Clostridium stercorarium subspecies using comparative genomics and transcriptomics.</title>
        <authorList>
            <person name="Schellenberg J."/>
            <person name="Thallinger G."/>
            <person name="Levin D.B."/>
            <person name="Zhang X."/>
            <person name="Alvare G."/>
            <person name="Fristensky B."/>
            <person name="Sparling R."/>
        </authorList>
    </citation>
    <scope>NUCLEOTIDE SEQUENCE [LARGE SCALE GENOMIC DNA]</scope>
    <source>
        <strain evidence="2 3">DSM 2910</strain>
    </source>
</reference>
<keyword evidence="1" id="KW-0472">Membrane</keyword>